<protein>
    <recommendedName>
        <fullName evidence="5">Squalene--hopene cyclase</fullName>
    </recommendedName>
</protein>
<proteinExistence type="predicted"/>
<feature type="transmembrane region" description="Helical" evidence="2">
    <location>
        <begin position="72"/>
        <end position="94"/>
    </location>
</feature>
<dbReference type="Gene3D" id="1.50.10.20">
    <property type="match status" value="2"/>
</dbReference>
<reference evidence="3 4" key="1">
    <citation type="submission" date="2019-02" db="EMBL/GenBank/DDBJ databases">
        <title>Deep-cultivation of Planctomycetes and their phenomic and genomic characterization uncovers novel biology.</title>
        <authorList>
            <person name="Wiegand S."/>
            <person name="Jogler M."/>
            <person name="Boedeker C."/>
            <person name="Pinto D."/>
            <person name="Vollmers J."/>
            <person name="Rivas-Marin E."/>
            <person name="Kohn T."/>
            <person name="Peeters S.H."/>
            <person name="Heuer A."/>
            <person name="Rast P."/>
            <person name="Oberbeckmann S."/>
            <person name="Bunk B."/>
            <person name="Jeske O."/>
            <person name="Meyerdierks A."/>
            <person name="Storesund J.E."/>
            <person name="Kallscheuer N."/>
            <person name="Luecker S."/>
            <person name="Lage O.M."/>
            <person name="Pohl T."/>
            <person name="Merkel B.J."/>
            <person name="Hornburger P."/>
            <person name="Mueller R.-W."/>
            <person name="Bruemmer F."/>
            <person name="Labrenz M."/>
            <person name="Spormann A.M."/>
            <person name="Op den Camp H."/>
            <person name="Overmann J."/>
            <person name="Amann R."/>
            <person name="Jetten M.S.M."/>
            <person name="Mascher T."/>
            <person name="Medema M.H."/>
            <person name="Devos D.P."/>
            <person name="Kaster A.-K."/>
            <person name="Ovreas L."/>
            <person name="Rohde M."/>
            <person name="Galperin M.Y."/>
            <person name="Jogler C."/>
        </authorList>
    </citation>
    <scope>NUCLEOTIDE SEQUENCE [LARGE SCALE GENOMIC DNA]</scope>
    <source>
        <strain evidence="3 4">EC9</strain>
    </source>
</reference>
<organism evidence="3 4">
    <name type="scientific">Rosistilla ulvae</name>
    <dbReference type="NCBI Taxonomy" id="1930277"/>
    <lineage>
        <taxon>Bacteria</taxon>
        <taxon>Pseudomonadati</taxon>
        <taxon>Planctomycetota</taxon>
        <taxon>Planctomycetia</taxon>
        <taxon>Pirellulales</taxon>
        <taxon>Pirellulaceae</taxon>
        <taxon>Rosistilla</taxon>
    </lineage>
</organism>
<keyword evidence="4" id="KW-1185">Reference proteome</keyword>
<evidence type="ECO:0000313" key="4">
    <source>
        <dbReference type="Proteomes" id="UP000319557"/>
    </source>
</evidence>
<name>A0A517LY36_9BACT</name>
<evidence type="ECO:0000313" key="3">
    <source>
        <dbReference type="EMBL" id="QDS87529.1"/>
    </source>
</evidence>
<evidence type="ECO:0008006" key="5">
    <source>
        <dbReference type="Google" id="ProtNLM"/>
    </source>
</evidence>
<dbReference type="EMBL" id="CP036261">
    <property type="protein sequence ID" value="QDS87529.1"/>
    <property type="molecule type" value="Genomic_DNA"/>
</dbReference>
<evidence type="ECO:0000256" key="2">
    <source>
        <dbReference type="SAM" id="Phobius"/>
    </source>
</evidence>
<dbReference type="InterPro" id="IPR008930">
    <property type="entry name" value="Terpenoid_cyclase/PrenylTrfase"/>
</dbReference>
<evidence type="ECO:0000256" key="1">
    <source>
        <dbReference type="SAM" id="MobiDB-lite"/>
    </source>
</evidence>
<keyword evidence="2" id="KW-1133">Transmembrane helix</keyword>
<sequence length="534" mass="59758">MSAPLRPSFTTAGIPPSVVPPPRDRWRTEPNEPAADVAVPTSVFRRLFDKIRDLRKFDWRTIDWRLENTPPWLISMVLHLSLLLALAFITLAASGGDRALLTLRQGEWEPQAELAEFVIEPIAPLELPIEAVAEIQHEPDFDFHSLQVDQPTVETVAMASSSPMLDQLIAKTTPSADLTTPIRTAHPAMFAGRSGPLKAELLKKYGGTKVTEDAVALGLAWLKRQQLPGGNWSMRGPYTTGSFSENETAATAMAMLAFMGAGSTHRSGPYEKEVLRAVHWLVKQQDRSGFMAHRANSHEKMYAQSQAMIALCELYAMTKDSWLRPYAQAACDFAKDSQSPAGGWRYQPRTDSDTSVTGWFLMGLKSGQTAGLEVDPDVLLRVGKFLDTVGGGYDEGYAYMQGERSSPTMTAVGLLCRQYLGWQRNHPAMSRGLITLEANYPIDPGQPDVYYWYYATQAMHHYGGPLWDDWNAKLRVDLPAMQDKQGAERGSWPPQRDAWGRLGGRLYTTCFALYNLEVYYRHMPLYSQDQTDVW</sequence>
<feature type="region of interest" description="Disordered" evidence="1">
    <location>
        <begin position="1"/>
        <end position="32"/>
    </location>
</feature>
<dbReference type="AlphaFoldDB" id="A0A517LY36"/>
<gene>
    <name evidence="3" type="ORF">EC9_17080</name>
</gene>
<keyword evidence="2" id="KW-0472">Membrane</keyword>
<dbReference type="KEGG" id="ruv:EC9_17080"/>
<accession>A0A517LY36</accession>
<dbReference type="Proteomes" id="UP000319557">
    <property type="component" value="Chromosome"/>
</dbReference>
<dbReference type="CDD" id="cd00688">
    <property type="entry name" value="ISOPREN_C2_like"/>
    <property type="match status" value="1"/>
</dbReference>
<keyword evidence="2" id="KW-0812">Transmembrane</keyword>
<dbReference type="SUPFAM" id="SSF48239">
    <property type="entry name" value="Terpenoid cyclases/Protein prenyltransferases"/>
    <property type="match status" value="1"/>
</dbReference>
<dbReference type="RefSeq" id="WP_246106020.1">
    <property type="nucleotide sequence ID" value="NZ_CP036261.1"/>
</dbReference>